<sequence length="357" mass="40297">MEIQEVMLQREEASRSPCQDTKKEVDERHKSTRDRLKESERDKERLGLTMSWLLAMWISLGFLLLCQATLYQTIQQHHVARPGRTDILTLGSRGCQRSGLQSPHDEPRALHGGSLPSPHAVSDISGNNMSRVFGKFFLIQAQGHKVGVLNAVQIVKPFESTTLSCPCRYREQEGGTCEVIAAHRCCNKNRIEERSQTVKCSCLPGKVAGTTRNKPSCVDASIVIGKWWCEMEPCLEGEECKTLPDNSGWMCSSGNKIKTTRVVQLIQDGTSMRAVARRFAVSVSVVSRAWRRYQETGQYIRRRGGGRRRATTQQQDRYLRLCARRNRRSTARALQNDLAFLWGAAQPHASPPCARQR</sequence>
<proteinExistence type="predicted"/>
<name>A0ACB8WPJ0_9TELE</name>
<comment type="caution">
    <text evidence="1">The sequence shown here is derived from an EMBL/GenBank/DDBJ whole genome shotgun (WGS) entry which is preliminary data.</text>
</comment>
<protein>
    <submittedName>
        <fullName evidence="1">Uncharacterized protein</fullName>
    </submittedName>
</protein>
<evidence type="ECO:0000313" key="1">
    <source>
        <dbReference type="EMBL" id="KAI3369504.1"/>
    </source>
</evidence>
<organism evidence="1 2">
    <name type="scientific">Scortum barcoo</name>
    <name type="common">barcoo grunter</name>
    <dbReference type="NCBI Taxonomy" id="214431"/>
    <lineage>
        <taxon>Eukaryota</taxon>
        <taxon>Metazoa</taxon>
        <taxon>Chordata</taxon>
        <taxon>Craniata</taxon>
        <taxon>Vertebrata</taxon>
        <taxon>Euteleostomi</taxon>
        <taxon>Actinopterygii</taxon>
        <taxon>Neopterygii</taxon>
        <taxon>Teleostei</taxon>
        <taxon>Neoteleostei</taxon>
        <taxon>Acanthomorphata</taxon>
        <taxon>Eupercaria</taxon>
        <taxon>Centrarchiformes</taxon>
        <taxon>Terapontoidei</taxon>
        <taxon>Terapontidae</taxon>
        <taxon>Scortum</taxon>
    </lineage>
</organism>
<accession>A0ACB8WPJ0</accession>
<keyword evidence="2" id="KW-1185">Reference proteome</keyword>
<dbReference type="Proteomes" id="UP000831701">
    <property type="component" value="Chromosome 7"/>
</dbReference>
<gene>
    <name evidence="1" type="ORF">L3Q82_007719</name>
</gene>
<evidence type="ECO:0000313" key="2">
    <source>
        <dbReference type="Proteomes" id="UP000831701"/>
    </source>
</evidence>
<dbReference type="EMBL" id="CM041537">
    <property type="protein sequence ID" value="KAI3369504.1"/>
    <property type="molecule type" value="Genomic_DNA"/>
</dbReference>
<reference evidence="1" key="1">
    <citation type="submission" date="2022-04" db="EMBL/GenBank/DDBJ databases">
        <title>Jade perch genome.</title>
        <authorList>
            <person name="Chao B."/>
        </authorList>
    </citation>
    <scope>NUCLEOTIDE SEQUENCE</scope>
    <source>
        <strain evidence="1">CB-2022</strain>
    </source>
</reference>